<dbReference type="InterPro" id="IPR017853">
    <property type="entry name" value="GH"/>
</dbReference>
<keyword evidence="3 4" id="KW-0326">Glycosidase</keyword>
<feature type="signal peptide" evidence="5">
    <location>
        <begin position="1"/>
        <end position="21"/>
    </location>
</feature>
<feature type="chain" id="PRO_5045588966" description="Alpha-galactosidase" evidence="5">
    <location>
        <begin position="22"/>
        <end position="442"/>
    </location>
</feature>
<reference evidence="6" key="1">
    <citation type="submission" date="2023-10" db="EMBL/GenBank/DDBJ databases">
        <authorList>
            <person name="Chen Y."/>
            <person name="Shah S."/>
            <person name="Dougan E. K."/>
            <person name="Thang M."/>
            <person name="Chan C."/>
        </authorList>
    </citation>
    <scope>NUCLEOTIDE SEQUENCE [LARGE SCALE GENOMIC DNA]</scope>
</reference>
<gene>
    <name evidence="6" type="ORF">PCOR1329_LOCUS71193</name>
</gene>
<dbReference type="PANTHER" id="PTHR11452:SF75">
    <property type="entry name" value="ALPHA-GALACTOSIDASE MEL1"/>
    <property type="match status" value="1"/>
</dbReference>
<evidence type="ECO:0000256" key="5">
    <source>
        <dbReference type="SAM" id="SignalP"/>
    </source>
</evidence>
<keyword evidence="2 4" id="KW-0378">Hydrolase</keyword>
<dbReference type="InterPro" id="IPR002241">
    <property type="entry name" value="Glyco_hydro_27"/>
</dbReference>
<dbReference type="SUPFAM" id="SSF51445">
    <property type="entry name" value="(Trans)glycosidases"/>
    <property type="match status" value="1"/>
</dbReference>
<evidence type="ECO:0000313" key="6">
    <source>
        <dbReference type="EMBL" id="CAK0891177.1"/>
    </source>
</evidence>
<evidence type="ECO:0000256" key="3">
    <source>
        <dbReference type="ARBA" id="ARBA00023295"/>
    </source>
</evidence>
<accession>A0ABN9WWC4</accession>
<name>A0ABN9WWC4_9DINO</name>
<dbReference type="EC" id="3.2.1.22" evidence="4"/>
<keyword evidence="5" id="KW-0732">Signal</keyword>
<dbReference type="InterPro" id="IPR013785">
    <property type="entry name" value="Aldolase_TIM"/>
</dbReference>
<dbReference type="PROSITE" id="PS00512">
    <property type="entry name" value="ALPHA_GALACTOSIDASE"/>
    <property type="match status" value="1"/>
</dbReference>
<dbReference type="Gene3D" id="2.60.40.1180">
    <property type="entry name" value="Golgi alpha-mannosidase II"/>
    <property type="match status" value="1"/>
</dbReference>
<proteinExistence type="inferred from homology"/>
<dbReference type="PRINTS" id="PR00740">
    <property type="entry name" value="GLHYDRLASE27"/>
</dbReference>
<evidence type="ECO:0000256" key="1">
    <source>
        <dbReference type="ARBA" id="ARBA00009743"/>
    </source>
</evidence>
<evidence type="ECO:0000256" key="2">
    <source>
        <dbReference type="ARBA" id="ARBA00022801"/>
    </source>
</evidence>
<comment type="caution">
    <text evidence="6">The sequence shown here is derived from an EMBL/GenBank/DDBJ whole genome shotgun (WGS) entry which is preliminary data.</text>
</comment>
<keyword evidence="4" id="KW-1015">Disulfide bond</keyword>
<comment type="similarity">
    <text evidence="1 4">Belongs to the glycosyl hydrolase 27 family.</text>
</comment>
<dbReference type="PANTHER" id="PTHR11452">
    <property type="entry name" value="ALPHA-GALACTOSIDASE/ALPHA-N-ACETYLGALACTOSAMINIDASE"/>
    <property type="match status" value="1"/>
</dbReference>
<evidence type="ECO:0000313" key="7">
    <source>
        <dbReference type="Proteomes" id="UP001189429"/>
    </source>
</evidence>
<dbReference type="Proteomes" id="UP001189429">
    <property type="component" value="Unassembled WGS sequence"/>
</dbReference>
<dbReference type="CDD" id="cd14792">
    <property type="entry name" value="GH27"/>
    <property type="match status" value="1"/>
</dbReference>
<dbReference type="InterPro" id="IPR000111">
    <property type="entry name" value="Glyco_hydro_27/36_CS"/>
</dbReference>
<dbReference type="InterPro" id="IPR013780">
    <property type="entry name" value="Glyco_hydro_b"/>
</dbReference>
<keyword evidence="7" id="KW-1185">Reference proteome</keyword>
<evidence type="ECO:0000256" key="4">
    <source>
        <dbReference type="RuleBase" id="RU361168"/>
    </source>
</evidence>
<dbReference type="PROSITE" id="PS51257">
    <property type="entry name" value="PROKAR_LIPOPROTEIN"/>
    <property type="match status" value="1"/>
</dbReference>
<dbReference type="Gene3D" id="3.20.20.70">
    <property type="entry name" value="Aldolase class I"/>
    <property type="match status" value="1"/>
</dbReference>
<dbReference type="EMBL" id="CAUYUJ010019438">
    <property type="protein sequence ID" value="CAK0891177.1"/>
    <property type="molecule type" value="Genomic_DNA"/>
</dbReference>
<organism evidence="6 7">
    <name type="scientific">Prorocentrum cordatum</name>
    <dbReference type="NCBI Taxonomy" id="2364126"/>
    <lineage>
        <taxon>Eukaryota</taxon>
        <taxon>Sar</taxon>
        <taxon>Alveolata</taxon>
        <taxon>Dinophyceae</taxon>
        <taxon>Prorocentrales</taxon>
        <taxon>Prorocentraceae</taxon>
        <taxon>Prorocentrum</taxon>
    </lineage>
</organism>
<sequence length="442" mass="47677">MRPRRAPLAALLVAAACPALGLDNGVGRLPPLGYNTWNDLGCTHLSEDGVLSTARSLVSTGLRDLGYRYVNLDDCWHDPRGRDPQTGRLREDPARFPSGLRALGDALHRMGLRFGIYTDRGSRTCAGFPGSLGYEELDADTFAEWGVDYVKEDNCHSNTSMSDLGTTFQQFGLLRDALNRTGRPIFFSVCGGGDQYPMANLSYYATDPRGGEALANSWRISSDCIEWHTCQNAYQVAASLGRAAGPGGFNDPDMLLGSSAHAARTLSRARSRTQFGIWSILMAPLLLGSPVGRLDEYDLETYSNAEVLAVNQDALARQGRLLTPVGAWQSVWARELLGGDWALLLQSDHWFSIAEVACDASCWAQLGIANGTAFAVRDLWLNGPAERPVAVAGQAYALPVPPRGGSRMLRLSPRALAAALAGDQGRAALREGSKPQGDLLHV</sequence>
<protein>
    <recommendedName>
        <fullName evidence="4">Alpha-galactosidase</fullName>
        <ecNumber evidence="4">3.2.1.22</ecNumber>
    </recommendedName>
    <alternativeName>
        <fullName evidence="4">Melibiase</fullName>
    </alternativeName>
</protein>
<comment type="catalytic activity">
    <reaction evidence="4">
        <text>Hydrolysis of terminal, non-reducing alpha-D-galactose residues in alpha-D-galactosides, including galactose oligosaccharides, galactomannans and galactolipids.</text>
        <dbReference type="EC" id="3.2.1.22"/>
    </reaction>
</comment>
<dbReference type="Pfam" id="PF16499">
    <property type="entry name" value="Melibiase_2"/>
    <property type="match status" value="1"/>
</dbReference>